<feature type="region of interest" description="Disordered" evidence="1">
    <location>
        <begin position="158"/>
        <end position="228"/>
    </location>
</feature>
<feature type="domain" description="MobA-like NTP transferase" evidence="2">
    <location>
        <begin position="3"/>
        <end position="153"/>
    </location>
</feature>
<organism evidence="3 4">
    <name type="scientific">Dietzia cinnamea</name>
    <dbReference type="NCBI Taxonomy" id="321318"/>
    <lineage>
        <taxon>Bacteria</taxon>
        <taxon>Bacillati</taxon>
        <taxon>Actinomycetota</taxon>
        <taxon>Actinomycetes</taxon>
        <taxon>Mycobacteriales</taxon>
        <taxon>Dietziaceae</taxon>
        <taxon>Dietzia</taxon>
    </lineage>
</organism>
<dbReference type="Proteomes" id="UP001206890">
    <property type="component" value="Unassembled WGS sequence"/>
</dbReference>
<dbReference type="PANTHER" id="PTHR43777">
    <property type="entry name" value="MOLYBDENUM COFACTOR CYTIDYLYLTRANSFERASE"/>
    <property type="match status" value="1"/>
</dbReference>
<sequence>MTGLVLAAGAGRRFGRPKALIELDGTRLVDRAVALLGEGGCDRVVVVSGAVELAVPGAEVVPNPLWETGMGSSLRAGLTAIGGEDVVVVPVDMPWLGAEAVRRVAAAGSSLAVATYGGIRAHPVLLGADHHAGVIDSASGDAGARHYLRAHSHLVTEVPCDGTGSPRDVDRPEDLASATGDHRGRRARSSPGPAAAAAPTDRQAGAPGARRRGRGGRGCVHRWRYGSR</sequence>
<reference evidence="3" key="1">
    <citation type="submission" date="2022-04" db="EMBL/GenBank/DDBJ databases">
        <title>Human microbiome associated bacterial genomes.</title>
        <authorList>
            <person name="Sandstrom S."/>
            <person name="Salamzade R."/>
            <person name="Kalan L.R."/>
        </authorList>
    </citation>
    <scope>NUCLEOTIDE SEQUENCE</scope>
    <source>
        <strain evidence="3">P3-SID1762</strain>
    </source>
</reference>
<dbReference type="CDD" id="cd04182">
    <property type="entry name" value="GT_2_like_f"/>
    <property type="match status" value="1"/>
</dbReference>
<dbReference type="InterPro" id="IPR029044">
    <property type="entry name" value="Nucleotide-diphossugar_trans"/>
</dbReference>
<name>A0AAW5Q8E4_9ACTN</name>
<dbReference type="SUPFAM" id="SSF53448">
    <property type="entry name" value="Nucleotide-diphospho-sugar transferases"/>
    <property type="match status" value="1"/>
</dbReference>
<dbReference type="Pfam" id="PF12804">
    <property type="entry name" value="NTP_transf_3"/>
    <property type="match status" value="1"/>
</dbReference>
<proteinExistence type="predicted"/>
<feature type="compositionally biased region" description="Low complexity" evidence="1">
    <location>
        <begin position="189"/>
        <end position="208"/>
    </location>
</feature>
<gene>
    <name evidence="3" type="ORF">M3D93_05605</name>
</gene>
<dbReference type="RefSeq" id="WP_258305830.1">
    <property type="nucleotide sequence ID" value="NZ_JAFFGT010000074.1"/>
</dbReference>
<accession>A0AAW5Q8E4</accession>
<evidence type="ECO:0000313" key="4">
    <source>
        <dbReference type="Proteomes" id="UP001206890"/>
    </source>
</evidence>
<dbReference type="AlphaFoldDB" id="A0AAW5Q8E4"/>
<protein>
    <submittedName>
        <fullName evidence="3">Nucleotidyltransferase family protein</fullName>
    </submittedName>
</protein>
<evidence type="ECO:0000256" key="1">
    <source>
        <dbReference type="SAM" id="MobiDB-lite"/>
    </source>
</evidence>
<dbReference type="PANTHER" id="PTHR43777:SF1">
    <property type="entry name" value="MOLYBDENUM COFACTOR CYTIDYLYLTRANSFERASE"/>
    <property type="match status" value="1"/>
</dbReference>
<evidence type="ECO:0000313" key="3">
    <source>
        <dbReference type="EMBL" id="MCT2117232.1"/>
    </source>
</evidence>
<comment type="caution">
    <text evidence="3">The sequence shown here is derived from an EMBL/GenBank/DDBJ whole genome shotgun (WGS) entry which is preliminary data.</text>
</comment>
<dbReference type="EMBL" id="JALXTC010000017">
    <property type="protein sequence ID" value="MCT2117232.1"/>
    <property type="molecule type" value="Genomic_DNA"/>
</dbReference>
<dbReference type="GO" id="GO:0016779">
    <property type="term" value="F:nucleotidyltransferase activity"/>
    <property type="evidence" value="ECO:0007669"/>
    <property type="project" value="UniProtKB-ARBA"/>
</dbReference>
<dbReference type="Gene3D" id="3.90.550.10">
    <property type="entry name" value="Spore Coat Polysaccharide Biosynthesis Protein SpsA, Chain A"/>
    <property type="match status" value="1"/>
</dbReference>
<feature type="compositionally biased region" description="Basic residues" evidence="1">
    <location>
        <begin position="209"/>
        <end position="228"/>
    </location>
</feature>
<evidence type="ECO:0000259" key="2">
    <source>
        <dbReference type="Pfam" id="PF12804"/>
    </source>
</evidence>
<dbReference type="InterPro" id="IPR025877">
    <property type="entry name" value="MobA-like_NTP_Trfase"/>
</dbReference>